<dbReference type="InterPro" id="IPR050268">
    <property type="entry name" value="NADH-dep_flavin_reductase"/>
</dbReference>
<dbReference type="GO" id="GO:0042602">
    <property type="term" value="F:riboflavin reductase (NADPH) activity"/>
    <property type="evidence" value="ECO:0007669"/>
    <property type="project" value="TreeGrafter"/>
</dbReference>
<dbReference type="Pfam" id="PF01613">
    <property type="entry name" value="Flavin_Reduct"/>
    <property type="match status" value="1"/>
</dbReference>
<feature type="region of interest" description="Disordered" evidence="2">
    <location>
        <begin position="230"/>
        <end position="254"/>
    </location>
</feature>
<evidence type="ECO:0000313" key="4">
    <source>
        <dbReference type="EMBL" id="CAD0085763.1"/>
    </source>
</evidence>
<dbReference type="EMBL" id="CAIJEO010000002">
    <property type="protein sequence ID" value="CAD0085763.1"/>
    <property type="molecule type" value="Genomic_DNA"/>
</dbReference>
<keyword evidence="1" id="KW-0560">Oxidoreductase</keyword>
<feature type="domain" description="Flavin reductase like" evidence="3">
    <location>
        <begin position="265"/>
        <end position="423"/>
    </location>
</feature>
<dbReference type="InterPro" id="IPR012349">
    <property type="entry name" value="Split_barrel_FMN-bd"/>
</dbReference>
<evidence type="ECO:0000259" key="3">
    <source>
        <dbReference type="SMART" id="SM00903"/>
    </source>
</evidence>
<dbReference type="AlphaFoldDB" id="A0A9N8P8Y6"/>
<dbReference type="Proteomes" id="UP000714618">
    <property type="component" value="Unassembled WGS sequence"/>
</dbReference>
<evidence type="ECO:0000256" key="1">
    <source>
        <dbReference type="ARBA" id="ARBA00023002"/>
    </source>
</evidence>
<sequence length="563" mass="62276">MPAAVRGPATGRFYRAFHAWSSINNVSHQQQRCFVPTASLYETDDAGSQVWKYKAKEDGKHVIHVAMPQARFERMQQHPTYFQRMHAGVNATLEPQGAPTPDGSRIIRVEAPNSKTCAYVRQLLRRHADDQQALDNTVFKMDRRALKNRTIDLKIEVSHDRAGLLEDNANELELRIEEKFSVQLNFVPSLEPVDGIRTIAIIGRHPNVNAAKDFINSLQNDLEQSIQIEEQKSDKSLGTSPEPSSVGLKPEDKPATIKDMYKSTMRSVPSSVVVLTTKTSSSASDIDSLRGMTVSSLTSVTLEPEPIVSFSIRGPSRTLDCITAGQPFTVNFLSAHSVGAQIADIFSKPHDHPSQPFHAVRALQLVTKTFGLGNGSGPPCLGGKNVPARFTCELLPGKSLEIGDHTVIFARVTDVWRSQKYLDSQRNLPTFLTYAQAGYRTLDPLPIKSRKSKALKPDQTGKSALSTSEAPISQLPQTEVKPQETQAFDEDVSAEITKPDITDDVVDAYWRMALDEGEEDSVLEERAADQRALGEAQRPADHPAADVEDDFLYDPLSPKKQEK</sequence>
<accession>A0A9N8P8Y6</accession>
<feature type="compositionally biased region" description="Polar residues" evidence="2">
    <location>
        <begin position="460"/>
        <end position="477"/>
    </location>
</feature>
<organism evidence="4 5">
    <name type="scientific">Aureobasidium mustum</name>
    <dbReference type="NCBI Taxonomy" id="2773714"/>
    <lineage>
        <taxon>Eukaryota</taxon>
        <taxon>Fungi</taxon>
        <taxon>Dikarya</taxon>
        <taxon>Ascomycota</taxon>
        <taxon>Pezizomycotina</taxon>
        <taxon>Dothideomycetes</taxon>
        <taxon>Dothideomycetidae</taxon>
        <taxon>Dothideales</taxon>
        <taxon>Saccotheciaceae</taxon>
        <taxon>Aureobasidium</taxon>
    </lineage>
</organism>
<dbReference type="PANTHER" id="PTHR30466:SF1">
    <property type="entry name" value="FMN REDUCTASE (NADH) RUTF"/>
    <property type="match status" value="1"/>
</dbReference>
<dbReference type="SMART" id="SM00903">
    <property type="entry name" value="Flavin_Reduct"/>
    <property type="match status" value="1"/>
</dbReference>
<gene>
    <name evidence="4" type="ORF">AWRI4233_LOCUS365</name>
</gene>
<dbReference type="GO" id="GO:0010181">
    <property type="term" value="F:FMN binding"/>
    <property type="evidence" value="ECO:0007669"/>
    <property type="project" value="InterPro"/>
</dbReference>
<evidence type="ECO:0000256" key="2">
    <source>
        <dbReference type="SAM" id="MobiDB-lite"/>
    </source>
</evidence>
<dbReference type="SUPFAM" id="SSF50475">
    <property type="entry name" value="FMN-binding split barrel"/>
    <property type="match status" value="1"/>
</dbReference>
<dbReference type="Gene3D" id="2.30.110.10">
    <property type="entry name" value="Electron Transport, Fmn-binding Protein, Chain A"/>
    <property type="match status" value="1"/>
</dbReference>
<feature type="region of interest" description="Disordered" evidence="2">
    <location>
        <begin position="516"/>
        <end position="563"/>
    </location>
</feature>
<dbReference type="PANTHER" id="PTHR30466">
    <property type="entry name" value="FLAVIN REDUCTASE"/>
    <property type="match status" value="1"/>
</dbReference>
<keyword evidence="5" id="KW-1185">Reference proteome</keyword>
<dbReference type="InterPro" id="IPR002563">
    <property type="entry name" value="Flavin_Rdtase-like_dom"/>
</dbReference>
<evidence type="ECO:0000313" key="5">
    <source>
        <dbReference type="Proteomes" id="UP000714618"/>
    </source>
</evidence>
<protein>
    <recommendedName>
        <fullName evidence="3">Flavin reductase like domain-containing protein</fullName>
    </recommendedName>
</protein>
<reference evidence="4" key="1">
    <citation type="submission" date="2020-06" db="EMBL/GenBank/DDBJ databases">
        <authorList>
            <person name="Onetto C."/>
        </authorList>
    </citation>
    <scope>NUCLEOTIDE SEQUENCE</scope>
</reference>
<dbReference type="OrthoDB" id="2015405at2759"/>
<name>A0A9N8P8Y6_9PEZI</name>
<proteinExistence type="predicted"/>
<comment type="caution">
    <text evidence="4">The sequence shown here is derived from an EMBL/GenBank/DDBJ whole genome shotgun (WGS) entry which is preliminary data.</text>
</comment>
<feature type="region of interest" description="Disordered" evidence="2">
    <location>
        <begin position="450"/>
        <end position="484"/>
    </location>
</feature>